<name>A0A167AS63_9BACL</name>
<comment type="caution">
    <text evidence="1">The sequence shown here is derived from an EMBL/GenBank/DDBJ whole genome shotgun (WGS) entry which is preliminary data.</text>
</comment>
<dbReference type="PROSITE" id="PS51257">
    <property type="entry name" value="PROKAR_LIPOPROTEIN"/>
    <property type="match status" value="1"/>
</dbReference>
<evidence type="ECO:0000313" key="1">
    <source>
        <dbReference type="EMBL" id="OAB71368.1"/>
    </source>
</evidence>
<protein>
    <submittedName>
        <fullName evidence="1">Uncharacterized protein</fullName>
    </submittedName>
</protein>
<sequence length="158" mass="17292">MEPNKGNQRRNQYPFVLLISICILLTACSKGQTESLKPAPADQVGIPAGVDIKKVIQDGVLDNDYRKKVELLTDGGKRVTITDPKGETVMQQIEYEGVILEVNGTKVTVQVEKGGQQSVTIPSDVVIEDDENIGINKGVEIEWTVNKQGKIDSVELDD</sequence>
<keyword evidence="2" id="KW-1185">Reference proteome</keyword>
<evidence type="ECO:0000313" key="2">
    <source>
        <dbReference type="Proteomes" id="UP000077134"/>
    </source>
</evidence>
<proteinExistence type="predicted"/>
<dbReference type="Proteomes" id="UP000077134">
    <property type="component" value="Unassembled WGS sequence"/>
</dbReference>
<dbReference type="OrthoDB" id="2608759at2"/>
<accession>A0A167AS63</accession>
<reference evidence="1 2" key="1">
    <citation type="submission" date="2016-02" db="EMBL/GenBank/DDBJ databases">
        <title>Paenibacillus sp. LPB0068, isolated from Crassostrea gigas.</title>
        <authorList>
            <person name="Shin S.-K."/>
            <person name="Yi H."/>
        </authorList>
    </citation>
    <scope>NUCLEOTIDE SEQUENCE [LARGE SCALE GENOMIC DNA]</scope>
    <source>
        <strain evidence="1 2">LPB0068</strain>
    </source>
</reference>
<dbReference type="EMBL" id="LSFN01000040">
    <property type="protein sequence ID" value="OAB71368.1"/>
    <property type="molecule type" value="Genomic_DNA"/>
</dbReference>
<dbReference type="RefSeq" id="WP_068661117.1">
    <property type="nucleotide sequence ID" value="NZ_CP017770.1"/>
</dbReference>
<dbReference type="KEGG" id="pcx:LPB68_16720"/>
<organism evidence="1 2">
    <name type="scientific">Paenibacillus crassostreae</name>
    <dbReference type="NCBI Taxonomy" id="1763538"/>
    <lineage>
        <taxon>Bacteria</taxon>
        <taxon>Bacillati</taxon>
        <taxon>Bacillota</taxon>
        <taxon>Bacilli</taxon>
        <taxon>Bacillales</taxon>
        <taxon>Paenibacillaceae</taxon>
        <taxon>Paenibacillus</taxon>
    </lineage>
</organism>
<dbReference type="AlphaFoldDB" id="A0A167AS63"/>
<dbReference type="STRING" id="1763538.LPB68_16720"/>
<gene>
    <name evidence="1" type="ORF">PNBC_19590</name>
</gene>